<dbReference type="Pfam" id="PF22751">
    <property type="entry name" value="DUF488-N3a"/>
    <property type="match status" value="1"/>
</dbReference>
<dbReference type="EMBL" id="OR769223">
    <property type="protein sequence ID" value="WQJ53861.1"/>
    <property type="molecule type" value="Genomic_DNA"/>
</dbReference>
<name>A0ABZ0Z5A2_9CAUD</name>
<evidence type="ECO:0000313" key="2">
    <source>
        <dbReference type="EMBL" id="WQJ53861.1"/>
    </source>
</evidence>
<reference evidence="2 3" key="1">
    <citation type="submission" date="2023-11" db="EMBL/GenBank/DDBJ databases">
        <authorList>
            <person name="Cook R."/>
            <person name="Crisci M."/>
            <person name="Pye H."/>
            <person name="Adriaenssens E."/>
            <person name="Santini J."/>
        </authorList>
    </citation>
    <scope>NUCLEOTIDE SEQUENCE [LARGE SCALE GENOMIC DNA]</scope>
    <source>
        <strain evidence="2">Lak_Megaphage_Sonny</strain>
    </source>
</reference>
<protein>
    <recommendedName>
        <fullName evidence="1">DUF488 domain-containing protein</fullName>
    </recommendedName>
</protein>
<organism evidence="2 3">
    <name type="scientific">phage Lak_Megaphage_Sonny</name>
    <dbReference type="NCBI Taxonomy" id="3109229"/>
    <lineage>
        <taxon>Viruses</taxon>
        <taxon>Duplodnaviria</taxon>
        <taxon>Heunggongvirae</taxon>
        <taxon>Uroviricota</taxon>
        <taxon>Caudoviricetes</taxon>
        <taxon>Caudoviricetes code 15 clade</taxon>
    </lineage>
</organism>
<feature type="domain" description="DUF488" evidence="1">
    <location>
        <begin position="30"/>
        <end position="115"/>
    </location>
</feature>
<keyword evidence="3" id="KW-1185">Reference proteome</keyword>
<accession>A0ABZ0Z5A2</accession>
<dbReference type="Proteomes" id="UP001358193">
    <property type="component" value="Segment"/>
</dbReference>
<sequence>MQIYTSYFGNMKFIKQNGFQPVAISRYIPKDYTGPSFQMLAPSEELLADIKSGKITWIQYKDKFHSELLFKNIADIADGLRNIAFDYNNDRLVLCCYEQPEFHCHRHIVADFFNEFEILGGDVHELNGNDLRIQSIELF</sequence>
<dbReference type="InterPro" id="IPR054495">
    <property type="entry name" value="DUF488-N3a"/>
</dbReference>
<evidence type="ECO:0000313" key="3">
    <source>
        <dbReference type="Proteomes" id="UP001358193"/>
    </source>
</evidence>
<evidence type="ECO:0000259" key="1">
    <source>
        <dbReference type="Pfam" id="PF22751"/>
    </source>
</evidence>
<proteinExistence type="predicted"/>